<dbReference type="Pfam" id="PF06022">
    <property type="entry name" value="Cir_Bir_Yir"/>
    <property type="match status" value="1"/>
</dbReference>
<name>V7PST7_PLAYE</name>
<keyword evidence="1" id="KW-0472">Membrane</keyword>
<keyword evidence="3" id="KW-1185">Reference proteome</keyword>
<dbReference type="Proteomes" id="UP000018538">
    <property type="component" value="Unassembled WGS sequence"/>
</dbReference>
<gene>
    <name evidence="2" type="ORF">YYC_01127</name>
</gene>
<protein>
    <submittedName>
        <fullName evidence="2">Uncharacterized protein</fullName>
    </submittedName>
</protein>
<dbReference type="AlphaFoldDB" id="V7PST7"/>
<keyword evidence="1" id="KW-0812">Transmembrane</keyword>
<dbReference type="EMBL" id="KI635736">
    <property type="protein sequence ID" value="ETB61188.1"/>
    <property type="molecule type" value="Genomic_DNA"/>
</dbReference>
<evidence type="ECO:0000256" key="1">
    <source>
        <dbReference type="SAM" id="Phobius"/>
    </source>
</evidence>
<dbReference type="NCBIfam" id="TIGR01590">
    <property type="entry name" value="yir-bir-cir_Pla"/>
    <property type="match status" value="1"/>
</dbReference>
<reference evidence="2 3" key="1">
    <citation type="submission" date="2013-11" db="EMBL/GenBank/DDBJ databases">
        <title>The Genome Sequence of Plasmodium yoelii 17X.</title>
        <authorList>
            <consortium name="The Broad Institute Genomics Platform"/>
            <consortium name="The Broad Institute Genome Sequencing Center for Infectious Disease"/>
            <person name="Neafsey D."/>
            <person name="Adams J."/>
            <person name="Walker B."/>
            <person name="Young S.K."/>
            <person name="Zeng Q."/>
            <person name="Gargeya S."/>
            <person name="Fitzgerald M."/>
            <person name="Haas B."/>
            <person name="Abouelleil A."/>
            <person name="Alvarado L."/>
            <person name="Chapman S.B."/>
            <person name="Gainer-Dewar J."/>
            <person name="Goldberg J."/>
            <person name="Griggs A."/>
            <person name="Gujja S."/>
            <person name="Hansen M."/>
            <person name="Howarth C."/>
            <person name="Imamovic A."/>
            <person name="Ireland A."/>
            <person name="Larimer J."/>
            <person name="McCowan C."/>
            <person name="Murphy C."/>
            <person name="Pearson M."/>
            <person name="Poon T.W."/>
            <person name="Priest M."/>
            <person name="Roberts A."/>
            <person name="Saif S."/>
            <person name="Shea T."/>
            <person name="Sykes S."/>
            <person name="Wortman J."/>
            <person name="Nusbaum C."/>
            <person name="Birren B."/>
        </authorList>
    </citation>
    <scope>NUCLEOTIDE SEQUENCE [LARGE SCALE GENOMIC DNA]</scope>
    <source>
        <strain evidence="2 3">17X</strain>
    </source>
</reference>
<keyword evidence="1" id="KW-1133">Transmembrane helix</keyword>
<evidence type="ECO:0000313" key="2">
    <source>
        <dbReference type="EMBL" id="ETB61188.1"/>
    </source>
</evidence>
<organism evidence="2 3">
    <name type="scientific">Plasmodium yoelii 17X</name>
    <dbReference type="NCBI Taxonomy" id="1323249"/>
    <lineage>
        <taxon>Eukaryota</taxon>
        <taxon>Sar</taxon>
        <taxon>Alveolata</taxon>
        <taxon>Apicomplexa</taxon>
        <taxon>Aconoidasida</taxon>
        <taxon>Haemosporida</taxon>
        <taxon>Plasmodiidae</taxon>
        <taxon>Plasmodium</taxon>
        <taxon>Plasmodium (Vinckeia)</taxon>
    </lineage>
</organism>
<sequence>MNIKNMSKFYAPFKSLCNMYNEFNDNMTDCKKCLNYANEFSIKYKELNGDSSITNDNSCNKLLCTLSNDYDNFKKKYKGSSSFPTIDKPKITSKCPEQTHVNISTKDSEQNLSSVISEDAPSSSSIANKLFTVLSIFGAIAFFLGISYKRKNKKYKEENGSLIYYSKSNDYFRNSNNG</sequence>
<evidence type="ECO:0000313" key="3">
    <source>
        <dbReference type="Proteomes" id="UP000018538"/>
    </source>
</evidence>
<accession>V7PST7</accession>
<feature type="transmembrane region" description="Helical" evidence="1">
    <location>
        <begin position="130"/>
        <end position="148"/>
    </location>
</feature>
<proteinExistence type="predicted"/>
<dbReference type="InterPro" id="IPR006477">
    <property type="entry name" value="Yir_bir_cir"/>
</dbReference>